<evidence type="ECO:0000313" key="10">
    <source>
        <dbReference type="Proteomes" id="UP001597036"/>
    </source>
</evidence>
<dbReference type="InterPro" id="IPR013750">
    <property type="entry name" value="GHMP_kinase_C_dom"/>
</dbReference>
<keyword evidence="10" id="KW-1185">Reference proteome</keyword>
<evidence type="ECO:0000256" key="1">
    <source>
        <dbReference type="ARBA" id="ARBA00005017"/>
    </source>
</evidence>
<reference evidence="10" key="1">
    <citation type="journal article" date="2019" name="Int. J. Syst. Evol. Microbiol.">
        <title>The Global Catalogue of Microorganisms (GCM) 10K type strain sequencing project: providing services to taxonomists for standard genome sequencing and annotation.</title>
        <authorList>
            <consortium name="The Broad Institute Genomics Platform"/>
            <consortium name="The Broad Institute Genome Sequencing Center for Infectious Disease"/>
            <person name="Wu L."/>
            <person name="Ma J."/>
        </authorList>
    </citation>
    <scope>NUCLEOTIDE SEQUENCE [LARGE SCALE GENOMIC DNA]</scope>
    <source>
        <strain evidence="10">CCM 8604</strain>
    </source>
</reference>
<feature type="domain" description="GHMP kinase N-terminal" evidence="7">
    <location>
        <begin position="89"/>
        <end position="160"/>
    </location>
</feature>
<evidence type="ECO:0000256" key="4">
    <source>
        <dbReference type="ARBA" id="ARBA00022741"/>
    </source>
</evidence>
<gene>
    <name evidence="9" type="ORF">ACFQY8_02240</name>
</gene>
<comment type="pathway">
    <text evidence="1">Isoprenoid biosynthesis; isopentenyl diphosphate biosynthesis via mevalonate pathway; isopentenyl diphosphate from (R)-mevalonate: step 2/3.</text>
</comment>
<dbReference type="InterPro" id="IPR020568">
    <property type="entry name" value="Ribosomal_Su5_D2-typ_SF"/>
</dbReference>
<accession>A0ABW2Y7L0</accession>
<dbReference type="SUPFAM" id="SSF55060">
    <property type="entry name" value="GHMP Kinase, C-terminal domain"/>
    <property type="match status" value="1"/>
</dbReference>
<evidence type="ECO:0000256" key="3">
    <source>
        <dbReference type="ARBA" id="ARBA00022679"/>
    </source>
</evidence>
<dbReference type="InterPro" id="IPR035102">
    <property type="entry name" value="Phosphomevalonate_kinase"/>
</dbReference>
<dbReference type="PRINTS" id="PR00959">
    <property type="entry name" value="MEVGALKINASE"/>
</dbReference>
<keyword evidence="3 9" id="KW-0808">Transferase</keyword>
<dbReference type="Pfam" id="PF08544">
    <property type="entry name" value="GHMP_kinases_C"/>
    <property type="match status" value="1"/>
</dbReference>
<dbReference type="NCBIfam" id="TIGR01220">
    <property type="entry name" value="Pmev_kin_Gr_pos"/>
    <property type="match status" value="1"/>
</dbReference>
<dbReference type="GO" id="GO:0004631">
    <property type="term" value="F:phosphomevalonate kinase activity"/>
    <property type="evidence" value="ECO:0007669"/>
    <property type="project" value="UniProtKB-EC"/>
</dbReference>
<keyword evidence="4" id="KW-0547">Nucleotide-binding</keyword>
<protein>
    <recommendedName>
        <fullName evidence="2">phosphomevalonate kinase</fullName>
        <ecNumber evidence="2">2.7.4.2</ecNumber>
    </recommendedName>
</protein>
<dbReference type="PANTHER" id="PTHR31814">
    <property type="match status" value="1"/>
</dbReference>
<dbReference type="InterPro" id="IPR005917">
    <property type="entry name" value="Pmev_kinase_bact"/>
</dbReference>
<sequence>MANGKLYLSGEYAVVDGAAAIISSMYTRSLAAHFTVSGERDPRILVDEDAAPTFDVNDRDRYVKAASYVAARYCAESNRRPTLQSGQHLTVDIISTLVDGNGRKYGLGSSGAVTVAVIEAYLDWCAVDYNSVMVYKLAVLAELLVKDNGSFGDLASASTGRVISYRRPSLSCLEYLSSKMRDSSATFHDLVSAHWDGLEIHSNNALERLVAEKLHVVIGWTGEPASSADFVQRMAAYKSNQNEAYRSFCQRSSEITRQMWSALERYNAEDFVDSYRQQSKNITELSLVTGGYIETEKLANAREIAESIGYAAKPSGAGGGDCLIAMKAVDGVSNAGRESQTFNEAAELTRRWQAAGIMVMTDWKLK</sequence>
<evidence type="ECO:0000256" key="2">
    <source>
        <dbReference type="ARBA" id="ARBA00012958"/>
    </source>
</evidence>
<dbReference type="PANTHER" id="PTHR31814:SF2">
    <property type="entry name" value="PHOSPHOMEVALONATE KINASE"/>
    <property type="match status" value="1"/>
</dbReference>
<dbReference type="EC" id="2.7.4.2" evidence="2"/>
<dbReference type="InterPro" id="IPR036554">
    <property type="entry name" value="GHMP_kinase_C_sf"/>
</dbReference>
<name>A0ABW2Y7L0_9BIFI</name>
<dbReference type="InterPro" id="IPR014721">
    <property type="entry name" value="Ribsml_uS5_D2-typ_fold_subgr"/>
</dbReference>
<dbReference type="Proteomes" id="UP001597036">
    <property type="component" value="Unassembled WGS sequence"/>
</dbReference>
<dbReference type="InterPro" id="IPR006204">
    <property type="entry name" value="GHMP_kinase_N_dom"/>
</dbReference>
<evidence type="ECO:0000256" key="5">
    <source>
        <dbReference type="ARBA" id="ARBA00022777"/>
    </source>
</evidence>
<dbReference type="RefSeq" id="WP_377938174.1">
    <property type="nucleotide sequence ID" value="NZ_JBHTHQ010000012.1"/>
</dbReference>
<dbReference type="Gene3D" id="3.30.70.890">
    <property type="entry name" value="GHMP kinase, C-terminal domain"/>
    <property type="match status" value="1"/>
</dbReference>
<dbReference type="SUPFAM" id="SSF54211">
    <property type="entry name" value="Ribosomal protein S5 domain 2-like"/>
    <property type="match status" value="1"/>
</dbReference>
<feature type="domain" description="GHMP kinase C-terminal" evidence="8">
    <location>
        <begin position="290"/>
        <end position="348"/>
    </location>
</feature>
<comment type="caution">
    <text evidence="9">The sequence shown here is derived from an EMBL/GenBank/DDBJ whole genome shotgun (WGS) entry which is preliminary data.</text>
</comment>
<evidence type="ECO:0000259" key="8">
    <source>
        <dbReference type="Pfam" id="PF08544"/>
    </source>
</evidence>
<evidence type="ECO:0000313" key="9">
    <source>
        <dbReference type="EMBL" id="MFD0704571.1"/>
    </source>
</evidence>
<evidence type="ECO:0000259" key="7">
    <source>
        <dbReference type="Pfam" id="PF00288"/>
    </source>
</evidence>
<proteinExistence type="predicted"/>
<keyword evidence="6" id="KW-0067">ATP-binding</keyword>
<organism evidence="9 10">
    <name type="scientific">Alloscardovia venturai</name>
    <dbReference type="NCBI Taxonomy" id="1769421"/>
    <lineage>
        <taxon>Bacteria</taxon>
        <taxon>Bacillati</taxon>
        <taxon>Actinomycetota</taxon>
        <taxon>Actinomycetes</taxon>
        <taxon>Bifidobacteriales</taxon>
        <taxon>Bifidobacteriaceae</taxon>
        <taxon>Alloscardovia</taxon>
    </lineage>
</organism>
<keyword evidence="5 9" id="KW-0418">Kinase</keyword>
<dbReference type="Pfam" id="PF00288">
    <property type="entry name" value="GHMP_kinases_N"/>
    <property type="match status" value="1"/>
</dbReference>
<evidence type="ECO:0000256" key="6">
    <source>
        <dbReference type="ARBA" id="ARBA00022840"/>
    </source>
</evidence>
<dbReference type="EMBL" id="JBHTHQ010000012">
    <property type="protein sequence ID" value="MFD0704571.1"/>
    <property type="molecule type" value="Genomic_DNA"/>
</dbReference>
<dbReference type="Gene3D" id="3.30.230.10">
    <property type="match status" value="1"/>
</dbReference>